<evidence type="ECO:0000256" key="9">
    <source>
        <dbReference type="ARBA" id="ARBA00023136"/>
    </source>
</evidence>
<dbReference type="GO" id="GO:0016491">
    <property type="term" value="F:oxidoreductase activity"/>
    <property type="evidence" value="ECO:0007669"/>
    <property type="project" value="UniProtKB-KW"/>
</dbReference>
<feature type="transmembrane region" description="Helical" evidence="12">
    <location>
        <begin position="161"/>
        <end position="180"/>
    </location>
</feature>
<comment type="pathway">
    <text evidence="11">Porphyrin-containing compound metabolism.</text>
</comment>
<evidence type="ECO:0000256" key="5">
    <source>
        <dbReference type="ARBA" id="ARBA00022989"/>
    </source>
</evidence>
<dbReference type="AlphaFoldDB" id="A0A845BIH8"/>
<dbReference type="GO" id="GO:0046872">
    <property type="term" value="F:metal ion binding"/>
    <property type="evidence" value="ECO:0007669"/>
    <property type="project" value="UniProtKB-KW"/>
</dbReference>
<feature type="transmembrane region" description="Helical" evidence="12">
    <location>
        <begin position="72"/>
        <end position="92"/>
    </location>
</feature>
<evidence type="ECO:0000256" key="2">
    <source>
        <dbReference type="ARBA" id="ARBA00022475"/>
    </source>
</evidence>
<accession>A0A845BIH8</accession>
<keyword evidence="4" id="KW-0479">Metal-binding</keyword>
<evidence type="ECO:0000256" key="11">
    <source>
        <dbReference type="ARBA" id="ARBA00023444"/>
    </source>
</evidence>
<evidence type="ECO:0000313" key="14">
    <source>
        <dbReference type="Proteomes" id="UP000467214"/>
    </source>
</evidence>
<dbReference type="PANTHER" id="PTHR35457">
    <property type="entry name" value="HEME A SYNTHASE"/>
    <property type="match status" value="1"/>
</dbReference>
<protein>
    <submittedName>
        <fullName evidence="13">Heme A synthase</fullName>
    </submittedName>
</protein>
<dbReference type="PANTHER" id="PTHR35457:SF1">
    <property type="entry name" value="HEME A SYNTHASE"/>
    <property type="match status" value="1"/>
</dbReference>
<feature type="transmembrane region" description="Helical" evidence="12">
    <location>
        <begin position="129"/>
        <end position="149"/>
    </location>
</feature>
<organism evidence="13 14">
    <name type="scientific">Craterilacuibacter sinensis</name>
    <dbReference type="NCBI Taxonomy" id="2686017"/>
    <lineage>
        <taxon>Bacteria</taxon>
        <taxon>Pseudomonadati</taxon>
        <taxon>Pseudomonadota</taxon>
        <taxon>Betaproteobacteria</taxon>
        <taxon>Neisseriales</taxon>
        <taxon>Neisseriaceae</taxon>
        <taxon>Craterilacuibacter</taxon>
    </lineage>
</organism>
<keyword evidence="14" id="KW-1185">Reference proteome</keyword>
<keyword evidence="7" id="KW-0408">Iron</keyword>
<feature type="transmembrane region" description="Helical" evidence="12">
    <location>
        <begin position="239"/>
        <end position="259"/>
    </location>
</feature>
<keyword evidence="3 12" id="KW-0812">Transmembrane</keyword>
<evidence type="ECO:0000256" key="8">
    <source>
        <dbReference type="ARBA" id="ARBA00023133"/>
    </source>
</evidence>
<evidence type="ECO:0000256" key="7">
    <source>
        <dbReference type="ARBA" id="ARBA00023004"/>
    </source>
</evidence>
<keyword evidence="6" id="KW-0560">Oxidoreductase</keyword>
<reference evidence="13 14" key="1">
    <citation type="submission" date="2019-12" db="EMBL/GenBank/DDBJ databases">
        <title>Neisseriaceae gen. nov. sp. Genome sequencing and assembly.</title>
        <authorList>
            <person name="Liu Z."/>
            <person name="Li A."/>
        </authorList>
    </citation>
    <scope>NUCLEOTIDE SEQUENCE [LARGE SCALE GENOMIC DNA]</scope>
    <source>
        <strain evidence="13 14">B2N2-7</strain>
    </source>
</reference>
<dbReference type="InterPro" id="IPR003780">
    <property type="entry name" value="COX15/CtaA_fam"/>
</dbReference>
<evidence type="ECO:0000313" key="13">
    <source>
        <dbReference type="EMBL" id="MXR36085.1"/>
    </source>
</evidence>
<keyword evidence="8" id="KW-0350">Heme biosynthesis</keyword>
<feature type="transmembrane region" description="Helical" evidence="12">
    <location>
        <begin position="271"/>
        <end position="297"/>
    </location>
</feature>
<dbReference type="Pfam" id="PF02628">
    <property type="entry name" value="COX15-CtaA"/>
    <property type="match status" value="1"/>
</dbReference>
<comment type="subcellular location">
    <subcellularLocation>
        <location evidence="1">Membrane</location>
        <topology evidence="1">Multi-pass membrane protein</topology>
    </subcellularLocation>
</comment>
<feature type="transmembrane region" description="Helical" evidence="12">
    <location>
        <begin position="104"/>
        <end position="123"/>
    </location>
</feature>
<keyword evidence="5 12" id="KW-1133">Transmembrane helix</keyword>
<dbReference type="GO" id="GO:0016020">
    <property type="term" value="C:membrane"/>
    <property type="evidence" value="ECO:0007669"/>
    <property type="project" value="UniProtKB-SubCell"/>
</dbReference>
<dbReference type="GO" id="GO:0006784">
    <property type="term" value="P:heme A biosynthetic process"/>
    <property type="evidence" value="ECO:0007669"/>
    <property type="project" value="InterPro"/>
</dbReference>
<proteinExistence type="predicted"/>
<feature type="transmembrane region" description="Helical" evidence="12">
    <location>
        <begin position="303"/>
        <end position="327"/>
    </location>
</feature>
<evidence type="ECO:0000256" key="12">
    <source>
        <dbReference type="SAM" id="Phobius"/>
    </source>
</evidence>
<evidence type="ECO:0000256" key="3">
    <source>
        <dbReference type="ARBA" id="ARBA00022692"/>
    </source>
</evidence>
<name>A0A845BIH8_9NEIS</name>
<sequence length="340" mass="36677">MHHLLMLALLIACVVVPLGAFVRLSDAGLGCPDWPGCYGQLSPAHARDVIVDIHSADPYGPVSMAKAWKEMIHRYLAAGLGGVILLLCITAWRRRLSLSSRMISTLLLLAVVVQGLLGMWTVTLLLKPVIVSLHLIGGMLIVAMLATLASQRFLPPHGVALWQRILAWALVVALIAQILLGGWVSSNYAALACQGFPQCNGQWQPAEMRFDHAFHLTRELGMAPDGGLLSFGHLVAIHWVHRVGAGLVSALLLLLVWCGRHQADWQGQRRVLLLLWLLQIALGVANVLLGLPLALAVAHNAGAMLLLACALMLALRFTSPLSAAVAVRARRFARLSGEQA</sequence>
<dbReference type="EMBL" id="WSSB01000002">
    <property type="protein sequence ID" value="MXR36085.1"/>
    <property type="molecule type" value="Genomic_DNA"/>
</dbReference>
<keyword evidence="9 12" id="KW-0472">Membrane</keyword>
<evidence type="ECO:0000256" key="1">
    <source>
        <dbReference type="ARBA" id="ARBA00004141"/>
    </source>
</evidence>
<comment type="caution">
    <text evidence="13">The sequence shown here is derived from an EMBL/GenBank/DDBJ whole genome shotgun (WGS) entry which is preliminary data.</text>
</comment>
<gene>
    <name evidence="13" type="ORF">GQF02_03725</name>
</gene>
<evidence type="ECO:0000256" key="6">
    <source>
        <dbReference type="ARBA" id="ARBA00023002"/>
    </source>
</evidence>
<evidence type="ECO:0000256" key="10">
    <source>
        <dbReference type="ARBA" id="ARBA00023157"/>
    </source>
</evidence>
<dbReference type="InterPro" id="IPR050450">
    <property type="entry name" value="COX15/CtaA_HemeA_synthase"/>
</dbReference>
<keyword evidence="10" id="KW-1015">Disulfide bond</keyword>
<evidence type="ECO:0000256" key="4">
    <source>
        <dbReference type="ARBA" id="ARBA00022723"/>
    </source>
</evidence>
<keyword evidence="2" id="KW-1003">Cell membrane</keyword>
<dbReference type="Proteomes" id="UP000467214">
    <property type="component" value="Unassembled WGS sequence"/>
</dbReference>